<name>A0A3B1AK99_9ZZZZ</name>
<dbReference type="InterPro" id="IPR011990">
    <property type="entry name" value="TPR-like_helical_dom_sf"/>
</dbReference>
<dbReference type="Pfam" id="PF06041">
    <property type="entry name" value="DUF924"/>
    <property type="match status" value="1"/>
</dbReference>
<dbReference type="InterPro" id="IPR010323">
    <property type="entry name" value="DUF924"/>
</dbReference>
<sequence length="97" mass="11324">MNKQQVTEILDFWKTAGPGSWWRKDLKFDEEIRTRFNQLHQSAAARKLDSWRNEPKSCLALVLILDQFSRNLFRGSDQAFAQDAYGLELAKYAVTNE</sequence>
<dbReference type="AlphaFoldDB" id="A0A3B1AK99"/>
<evidence type="ECO:0000313" key="1">
    <source>
        <dbReference type="EMBL" id="VAX06269.1"/>
    </source>
</evidence>
<evidence type="ECO:0008006" key="2">
    <source>
        <dbReference type="Google" id="ProtNLM"/>
    </source>
</evidence>
<reference evidence="1" key="1">
    <citation type="submission" date="2018-06" db="EMBL/GenBank/DDBJ databases">
        <authorList>
            <person name="Zhirakovskaya E."/>
        </authorList>
    </citation>
    <scope>NUCLEOTIDE SEQUENCE</scope>
</reference>
<protein>
    <recommendedName>
        <fullName evidence="2">DUF924 domain-containing protein</fullName>
    </recommendedName>
</protein>
<organism evidence="1">
    <name type="scientific">hydrothermal vent metagenome</name>
    <dbReference type="NCBI Taxonomy" id="652676"/>
    <lineage>
        <taxon>unclassified sequences</taxon>
        <taxon>metagenomes</taxon>
        <taxon>ecological metagenomes</taxon>
    </lineage>
</organism>
<gene>
    <name evidence="1" type="ORF">MNBD_ALPHA03-1882</name>
</gene>
<proteinExistence type="predicted"/>
<accession>A0A3B1AK99</accession>
<dbReference type="SUPFAM" id="SSF48452">
    <property type="entry name" value="TPR-like"/>
    <property type="match status" value="1"/>
</dbReference>
<feature type="non-terminal residue" evidence="1">
    <location>
        <position position="97"/>
    </location>
</feature>
<dbReference type="EMBL" id="UOFW01000159">
    <property type="protein sequence ID" value="VAX06269.1"/>
    <property type="molecule type" value="Genomic_DNA"/>
</dbReference>
<dbReference type="Gene3D" id="1.20.58.320">
    <property type="entry name" value="TPR-like"/>
    <property type="match status" value="1"/>
</dbReference>